<dbReference type="SUPFAM" id="SSF102462">
    <property type="entry name" value="Peptidyl-tRNA hydrolase II"/>
    <property type="match status" value="1"/>
</dbReference>
<comment type="catalytic activity">
    <reaction evidence="4">
        <text>an N-acyl-L-alpha-aminoacyl-tRNA + H2O = an N-acyl-L-amino acid + a tRNA + H(+)</text>
        <dbReference type="Rhea" id="RHEA:54448"/>
        <dbReference type="Rhea" id="RHEA-COMP:10123"/>
        <dbReference type="Rhea" id="RHEA-COMP:13883"/>
        <dbReference type="ChEBI" id="CHEBI:15377"/>
        <dbReference type="ChEBI" id="CHEBI:15378"/>
        <dbReference type="ChEBI" id="CHEBI:59874"/>
        <dbReference type="ChEBI" id="CHEBI:78442"/>
        <dbReference type="ChEBI" id="CHEBI:138191"/>
        <dbReference type="EC" id="3.1.1.29"/>
    </reaction>
</comment>
<evidence type="ECO:0000256" key="3">
    <source>
        <dbReference type="ARBA" id="ARBA00038050"/>
    </source>
</evidence>
<dbReference type="GO" id="GO:0005829">
    <property type="term" value="C:cytosol"/>
    <property type="evidence" value="ECO:0007669"/>
    <property type="project" value="TreeGrafter"/>
</dbReference>
<sequence length="137" mass="14944">MQSENVNQSEITASNLSEKEPYRMALCINDDLKMTKGKAMAQCAHAAVGVYESYFGTRKSAFEAWEKQGKHISIFKITDGNALESLGETAENCGLITCLVRDAGRTQIPSGSMTVLAIGPALKSELECLTQYLLPYT</sequence>
<evidence type="ECO:0000313" key="5">
    <source>
        <dbReference type="EMBL" id="KAK7603506.1"/>
    </source>
</evidence>
<keyword evidence="2" id="KW-0378">Hydrolase</keyword>
<dbReference type="AlphaFoldDB" id="A0AAN9TSN5"/>
<dbReference type="FunFam" id="3.40.1490.10:FF:000002">
    <property type="entry name" value="Peptidyl-tRNA hydrolase 2, mitochondrial"/>
    <property type="match status" value="1"/>
</dbReference>
<comment type="caution">
    <text evidence="5">The sequence shown here is derived from an EMBL/GenBank/DDBJ whole genome shotgun (WGS) entry which is preliminary data.</text>
</comment>
<comment type="similarity">
    <text evidence="3">Belongs to the PTH2 family.</text>
</comment>
<dbReference type="Gene3D" id="3.40.1490.10">
    <property type="entry name" value="Bit1"/>
    <property type="match status" value="1"/>
</dbReference>
<proteinExistence type="inferred from homology"/>
<organism evidence="5 6">
    <name type="scientific">Parthenolecanium corni</name>
    <dbReference type="NCBI Taxonomy" id="536013"/>
    <lineage>
        <taxon>Eukaryota</taxon>
        <taxon>Metazoa</taxon>
        <taxon>Ecdysozoa</taxon>
        <taxon>Arthropoda</taxon>
        <taxon>Hexapoda</taxon>
        <taxon>Insecta</taxon>
        <taxon>Pterygota</taxon>
        <taxon>Neoptera</taxon>
        <taxon>Paraneoptera</taxon>
        <taxon>Hemiptera</taxon>
        <taxon>Sternorrhyncha</taxon>
        <taxon>Coccoidea</taxon>
        <taxon>Coccidae</taxon>
        <taxon>Parthenolecanium</taxon>
    </lineage>
</organism>
<dbReference type="PANTHER" id="PTHR12649:SF11">
    <property type="entry name" value="PEPTIDYL-TRNA HYDROLASE 2, MITOCHONDRIAL"/>
    <property type="match status" value="1"/>
</dbReference>
<dbReference type="PANTHER" id="PTHR12649">
    <property type="entry name" value="PEPTIDYL-TRNA HYDROLASE 2"/>
    <property type="match status" value="1"/>
</dbReference>
<dbReference type="InterPro" id="IPR023476">
    <property type="entry name" value="Pep_tRNA_hydro_II_dom_sf"/>
</dbReference>
<name>A0AAN9TSN5_9HEMI</name>
<protein>
    <recommendedName>
        <fullName evidence="1">peptidyl-tRNA hydrolase</fullName>
        <ecNumber evidence="1">3.1.1.29</ecNumber>
    </recommendedName>
</protein>
<dbReference type="NCBIfam" id="TIGR00283">
    <property type="entry name" value="arch_pth2"/>
    <property type="match status" value="1"/>
</dbReference>
<accession>A0AAN9TSN5</accession>
<reference evidence="5 6" key="1">
    <citation type="submission" date="2024-03" db="EMBL/GenBank/DDBJ databases">
        <title>Adaptation during the transition from Ophiocordyceps entomopathogen to insect associate is accompanied by gene loss and intensified selection.</title>
        <authorList>
            <person name="Ward C.M."/>
            <person name="Onetto C.A."/>
            <person name="Borneman A.R."/>
        </authorList>
    </citation>
    <scope>NUCLEOTIDE SEQUENCE [LARGE SCALE GENOMIC DNA]</scope>
    <source>
        <strain evidence="5">AWRI1</strain>
        <tissue evidence="5">Single Adult Female</tissue>
    </source>
</reference>
<evidence type="ECO:0000256" key="1">
    <source>
        <dbReference type="ARBA" id="ARBA00013260"/>
    </source>
</evidence>
<keyword evidence="6" id="KW-1185">Reference proteome</keyword>
<dbReference type="GO" id="GO:0004045">
    <property type="term" value="F:peptidyl-tRNA hydrolase activity"/>
    <property type="evidence" value="ECO:0007669"/>
    <property type="project" value="UniProtKB-EC"/>
</dbReference>
<dbReference type="Proteomes" id="UP001367676">
    <property type="component" value="Unassembled WGS sequence"/>
</dbReference>
<evidence type="ECO:0000256" key="2">
    <source>
        <dbReference type="ARBA" id="ARBA00022801"/>
    </source>
</evidence>
<dbReference type="EMBL" id="JBBCAQ010000006">
    <property type="protein sequence ID" value="KAK7603506.1"/>
    <property type="molecule type" value="Genomic_DNA"/>
</dbReference>
<evidence type="ECO:0000313" key="6">
    <source>
        <dbReference type="Proteomes" id="UP001367676"/>
    </source>
</evidence>
<gene>
    <name evidence="5" type="ORF">V9T40_003505</name>
</gene>
<dbReference type="EC" id="3.1.1.29" evidence="1"/>
<evidence type="ECO:0000256" key="4">
    <source>
        <dbReference type="ARBA" id="ARBA00048707"/>
    </source>
</evidence>
<dbReference type="InterPro" id="IPR002833">
    <property type="entry name" value="PTH2"/>
</dbReference>
<dbReference type="Pfam" id="PF01981">
    <property type="entry name" value="PTH2"/>
    <property type="match status" value="1"/>
</dbReference>